<evidence type="ECO:0000313" key="2">
    <source>
        <dbReference type="Proteomes" id="UP000003705"/>
    </source>
</evidence>
<organism evidence="1 2">
    <name type="scientific">Peptoniphilus harei ACS-146-V-Sch2b</name>
    <dbReference type="NCBI Taxonomy" id="908338"/>
    <lineage>
        <taxon>Bacteria</taxon>
        <taxon>Bacillati</taxon>
        <taxon>Bacillota</taxon>
        <taxon>Tissierellia</taxon>
        <taxon>Tissierellales</taxon>
        <taxon>Peptoniphilaceae</taxon>
        <taxon>Peptoniphilus</taxon>
    </lineage>
</organism>
<comment type="caution">
    <text evidence="1">The sequence shown here is derived from an EMBL/GenBank/DDBJ whole genome shotgun (WGS) entry which is preliminary data.</text>
</comment>
<dbReference type="Proteomes" id="UP000003705">
    <property type="component" value="Unassembled WGS sequence"/>
</dbReference>
<feature type="non-terminal residue" evidence="1">
    <location>
        <position position="42"/>
    </location>
</feature>
<reference evidence="1 2" key="1">
    <citation type="submission" date="2010-10" db="EMBL/GenBank/DDBJ databases">
        <authorList>
            <person name="Durkin A.S."/>
            <person name="Madupu R."/>
            <person name="Torralba M."/>
            <person name="Gillis M."/>
            <person name="Methe B."/>
            <person name="Sutton G."/>
            <person name="Nelson K.E."/>
        </authorList>
    </citation>
    <scope>NUCLEOTIDE SEQUENCE [LARGE SCALE GENOMIC DNA]</scope>
    <source>
        <strain evidence="1 2">ACS-146-V-Sch2b</strain>
    </source>
</reference>
<keyword evidence="2" id="KW-1185">Reference proteome</keyword>
<dbReference type="eggNOG" id="ENOG5033A0H">
    <property type="taxonomic scope" value="Bacteria"/>
</dbReference>
<dbReference type="AlphaFoldDB" id="E4KXW9"/>
<protein>
    <submittedName>
        <fullName evidence="1">Uncharacterized protein</fullName>
    </submittedName>
</protein>
<name>E4KXW9_9FIRM</name>
<proteinExistence type="predicted"/>
<dbReference type="EMBL" id="AENP01000010">
    <property type="protein sequence ID" value="EFR33302.1"/>
    <property type="molecule type" value="Genomic_DNA"/>
</dbReference>
<accession>E4KXW9</accession>
<sequence>MINRRKVGMTSNHHALYALGYTRATMEDTKGSEIVILSKPQK</sequence>
<gene>
    <name evidence="1" type="ORF">HMPREF9286_1124</name>
</gene>
<evidence type="ECO:0000313" key="1">
    <source>
        <dbReference type="EMBL" id="EFR33302.1"/>
    </source>
</evidence>